<feature type="transmembrane region" description="Helical" evidence="1">
    <location>
        <begin position="96"/>
        <end position="115"/>
    </location>
</feature>
<keyword evidence="1" id="KW-1133">Transmembrane helix</keyword>
<feature type="transmembrane region" description="Helical" evidence="1">
    <location>
        <begin position="220"/>
        <end position="241"/>
    </location>
</feature>
<feature type="transmembrane region" description="Helical" evidence="1">
    <location>
        <begin position="21"/>
        <end position="50"/>
    </location>
</feature>
<organism evidence="2">
    <name type="scientific">Tenacibaculum sp. Pbs-1</name>
    <dbReference type="NCBI Taxonomy" id="3238748"/>
    <lineage>
        <taxon>Bacteria</taxon>
        <taxon>Pseudomonadati</taxon>
        <taxon>Bacteroidota</taxon>
        <taxon>Flavobacteriia</taxon>
        <taxon>Flavobacteriales</taxon>
        <taxon>Flavobacteriaceae</taxon>
        <taxon>Tenacibaculum</taxon>
    </lineage>
</organism>
<protein>
    <submittedName>
        <fullName evidence="2">Uncharacterized protein</fullName>
    </submittedName>
</protein>
<accession>A0AB33L7G3</accession>
<evidence type="ECO:0000313" key="2">
    <source>
        <dbReference type="EMBL" id="BFP69690.1"/>
    </source>
</evidence>
<keyword evidence="1" id="KW-0812">Transmembrane</keyword>
<evidence type="ECO:0000256" key="1">
    <source>
        <dbReference type="SAM" id="Phobius"/>
    </source>
</evidence>
<feature type="transmembrane region" description="Helical" evidence="1">
    <location>
        <begin position="182"/>
        <end position="208"/>
    </location>
</feature>
<feature type="transmembrane region" description="Helical" evidence="1">
    <location>
        <begin position="141"/>
        <end position="161"/>
    </location>
</feature>
<proteinExistence type="predicted"/>
<keyword evidence="1" id="KW-0472">Membrane</keyword>
<dbReference type="EMBL" id="AP035888">
    <property type="protein sequence ID" value="BFP69690.1"/>
    <property type="molecule type" value="Genomic_DNA"/>
</dbReference>
<sequence length="322" mass="37243">MNYKIIKLLFDPRETINKKEFLFGIIILFILAFSLVINFITNISITAFISHKGVQKLATYQIIQPFTIPYLPINFILFYSSIILAIKRVKDLNSKVWVGVLTGIFIFLFFDVTFLKTTTSTGTLSNLLGVEINNEVKNYHLFNMGIYILLGVSSIFILSILKGTKHYVKDVYNKGRLTIFQFINQLGFLLIIIFVLSILFITLFGIASNNNTLNLLNRNMFWQSIILGFTGLLIIMWYLKLVYMRLKNTTFSFLNYFLCFIVYIISLASLIIITYKVDNLNYINTYQTFFSLINIAFSFINLSLFLLDKDSKPLVLGIKKHN</sequence>
<dbReference type="AlphaFoldDB" id="A0AB33L7G3"/>
<name>A0AB33L7G3_9FLAO</name>
<feature type="transmembrane region" description="Helical" evidence="1">
    <location>
        <begin position="62"/>
        <end position="84"/>
    </location>
</feature>
<feature type="transmembrane region" description="Helical" evidence="1">
    <location>
        <begin position="253"/>
        <end position="275"/>
    </location>
</feature>
<feature type="transmembrane region" description="Helical" evidence="1">
    <location>
        <begin position="287"/>
        <end position="307"/>
    </location>
</feature>
<gene>
    <name evidence="2" type="ORF">Pbs1_30330</name>
</gene>
<reference evidence="2" key="1">
    <citation type="submission" date="2024-08" db="EMBL/GenBank/DDBJ databases">
        <title>Whole genome sequence of Tenacibaculum sp. strain pbs-1 associated with black-spot shell disease in Akoya pearl oysters.</title>
        <authorList>
            <person name="Sakatoku A."/>
            <person name="Suzuki T."/>
            <person name="Hatano K."/>
            <person name="Seki M."/>
            <person name="Tanaka D."/>
            <person name="Nakamura S."/>
            <person name="Suzuki N."/>
            <person name="Isshiki T."/>
        </authorList>
    </citation>
    <scope>NUCLEOTIDE SEQUENCE</scope>
    <source>
        <strain evidence="2">Pbs-1</strain>
    </source>
</reference>